<dbReference type="KEGG" id="vg:65107768"/>
<name>A0A1Z1LW62_9CAUD</name>
<dbReference type="GeneID" id="65107768"/>
<accession>A0A1Z1LW62</accession>
<protein>
    <submittedName>
        <fullName evidence="1">Uncharacterized protein</fullName>
    </submittedName>
</protein>
<dbReference type="Proteomes" id="UP000225351">
    <property type="component" value="Segment"/>
</dbReference>
<proteinExistence type="predicted"/>
<organism evidence="1 2">
    <name type="scientific">Synechococcus phage S-H35</name>
    <dbReference type="NCBI Taxonomy" id="1983572"/>
    <lineage>
        <taxon>Viruses</taxon>
        <taxon>Duplodnaviria</taxon>
        <taxon>Heunggongvirae</taxon>
        <taxon>Uroviricota</taxon>
        <taxon>Caudoviricetes</taxon>
        <taxon>Pantevenvirales</taxon>
        <taxon>Kyanoviridae</taxon>
        <taxon>Shandvirus</taxon>
        <taxon>Shandvirus sh35</taxon>
    </lineage>
</organism>
<sequence>MFDDTFNVQWDENDMCQVEEDSWVTDILGSEDEIVGDILAHL</sequence>
<evidence type="ECO:0000313" key="1">
    <source>
        <dbReference type="EMBL" id="ARW56910.1"/>
    </source>
</evidence>
<evidence type="ECO:0000313" key="2">
    <source>
        <dbReference type="Proteomes" id="UP000225351"/>
    </source>
</evidence>
<reference evidence="1 2" key="1">
    <citation type="submission" date="2017-04" db="EMBL/GenBank/DDBJ databases">
        <title>Isolation and Genetic Analysis of a Novel Cyanophage S-H35 from the Bohai Sea.</title>
        <authorList>
            <person name="Xu X."/>
        </authorList>
    </citation>
    <scope>NUCLEOTIDE SEQUENCE [LARGE SCALE GENOMIC DNA]</scope>
</reference>
<keyword evidence="2" id="KW-1185">Reference proteome</keyword>
<dbReference type="RefSeq" id="YP_010090296.1">
    <property type="nucleotide sequence ID" value="NC_055719.1"/>
</dbReference>
<dbReference type="EMBL" id="KY945241">
    <property type="protein sequence ID" value="ARW56910.1"/>
    <property type="molecule type" value="Genomic_RNA"/>
</dbReference>